<evidence type="ECO:0000313" key="13">
    <source>
        <dbReference type="Proteomes" id="UP000481616"/>
    </source>
</evidence>
<comment type="caution">
    <text evidence="5">The sequence shown here is derived from an EMBL/GenBank/DDBJ whole genome shotgun (WGS) entry which is preliminary data.</text>
</comment>
<evidence type="ECO:0000313" key="10">
    <source>
        <dbReference type="Proteomes" id="UP000294834"/>
    </source>
</evidence>
<evidence type="ECO:0000313" key="12">
    <source>
        <dbReference type="Proteomes" id="UP000441162"/>
    </source>
</evidence>
<evidence type="ECO:0000313" key="2">
    <source>
        <dbReference type="EMBL" id="KAA5385366.1"/>
    </source>
</evidence>
<dbReference type="EMBL" id="VVZB01000002">
    <property type="protein sequence ID" value="KAA5385366.1"/>
    <property type="molecule type" value="Genomic_DNA"/>
</dbReference>
<dbReference type="Gene3D" id="2.120.10.30">
    <property type="entry name" value="TolB, C-terminal domain"/>
    <property type="match status" value="1"/>
</dbReference>
<dbReference type="Proteomes" id="UP000481700">
    <property type="component" value="Unassembled WGS sequence"/>
</dbReference>
<reference evidence="6" key="4">
    <citation type="submission" date="2023-10" db="EMBL/GenBank/DDBJ databases">
        <title>Genome of Potential pathogenic bacteria in Crohn's disease.</title>
        <authorList>
            <person name="Rodriguez-Palacios A."/>
        </authorList>
    </citation>
    <scope>NUCLEOTIDE SEQUENCE</scope>
    <source>
        <strain evidence="6">CavFT-hAR62</strain>
    </source>
</reference>
<dbReference type="Proteomes" id="UP001181086">
    <property type="component" value="Unassembled WGS sequence"/>
</dbReference>
<evidence type="ECO:0000313" key="11">
    <source>
        <dbReference type="Proteomes" id="UP000347681"/>
    </source>
</evidence>
<dbReference type="Proteomes" id="UP000441162">
    <property type="component" value="Unassembled WGS sequence"/>
</dbReference>
<evidence type="ECO:0000313" key="4">
    <source>
        <dbReference type="EMBL" id="KAA5400377.1"/>
    </source>
</evidence>
<dbReference type="PROSITE" id="PS51257">
    <property type="entry name" value="PROKAR_LIPOPROTEIN"/>
    <property type="match status" value="1"/>
</dbReference>
<dbReference type="EMBL" id="VVYY01000002">
    <property type="protein sequence ID" value="KAA5400377.1"/>
    <property type="molecule type" value="Genomic_DNA"/>
</dbReference>
<organism evidence="5 12">
    <name type="scientific">Phocaeicola dorei</name>
    <dbReference type="NCBI Taxonomy" id="357276"/>
    <lineage>
        <taxon>Bacteria</taxon>
        <taxon>Pseudomonadati</taxon>
        <taxon>Bacteroidota</taxon>
        <taxon>Bacteroidia</taxon>
        <taxon>Bacteroidales</taxon>
        <taxon>Bacteroidaceae</taxon>
        <taxon>Phocaeicola</taxon>
    </lineage>
</organism>
<dbReference type="KEGG" id="bdo:EL88_06055"/>
<dbReference type="Proteomes" id="UP000294834">
    <property type="component" value="Unassembled WGS sequence"/>
</dbReference>
<dbReference type="AlphaFoldDB" id="A0A076IKA7"/>
<dbReference type="KEGG" id="bdh:GV66_13970"/>
<gene>
    <name evidence="7" type="ORF">DWW04_05175</name>
    <name evidence="8" type="ORF">E1J06_07245</name>
    <name evidence="3" type="ORF">F2Y44_00985</name>
    <name evidence="5" type="ORF">F2Y51_02195</name>
    <name evidence="4" type="ORF">F2Y58_03320</name>
    <name evidence="2" type="ORF">F2Y61_05930</name>
    <name evidence="1" type="ORF">F2Z07_01175</name>
    <name evidence="6" type="ORF">RVH45_08965</name>
</gene>
<dbReference type="EMBL" id="SLTX01000001">
    <property type="protein sequence ID" value="TDB07224.1"/>
    <property type="molecule type" value="Genomic_DNA"/>
</dbReference>
<evidence type="ECO:0000313" key="7">
    <source>
        <dbReference type="EMBL" id="RGV80411.1"/>
    </source>
</evidence>
<evidence type="ECO:0000313" key="1">
    <source>
        <dbReference type="EMBL" id="KAA5325001.1"/>
    </source>
</evidence>
<dbReference type="EMBL" id="QRZL01000003">
    <property type="protein sequence ID" value="RGV80411.1"/>
    <property type="molecule type" value="Genomic_DNA"/>
</dbReference>
<reference evidence="8 10" key="3">
    <citation type="journal article" date="2019" name="Nat. Microbiol.">
        <title>Genomic variation and strain-specific functional adaptation in the human gut microbiome during early life.</title>
        <authorList>
            <person name="Vatanen T."/>
            <person name="Plichta D.R."/>
            <person name="Somani J."/>
            <person name="Munch P.C."/>
            <person name="Arthur T.D."/>
            <person name="Hall A.B."/>
            <person name="Rudolf S."/>
            <person name="Oakeley E.J."/>
            <person name="Ke X."/>
            <person name="Young R.A."/>
            <person name="Haiser H.J."/>
            <person name="Kolde R."/>
            <person name="Yassour M."/>
            <person name="Luopajarvi K."/>
            <person name="Siljander H."/>
            <person name="Virtanen S.M."/>
            <person name="Ilonen J."/>
            <person name="Uibo R."/>
            <person name="Tillmann V."/>
            <person name="Mokurov S."/>
            <person name="Dorshakova N."/>
            <person name="Porter J.A."/>
            <person name="McHardy A.C."/>
            <person name="Lahdesmaki H."/>
            <person name="Vlamakis H."/>
            <person name="Huttenhower C."/>
            <person name="Knip M."/>
            <person name="Xavier R.J."/>
        </authorList>
    </citation>
    <scope>NUCLEOTIDE SEQUENCE [LARGE SCALE GENOMIC DNA]</scope>
    <source>
        <strain evidence="8 10">RJX1052</strain>
    </source>
</reference>
<dbReference type="EMBL" id="VVZA01000001">
    <property type="protein sequence ID" value="KAA5408224.1"/>
    <property type="molecule type" value="Genomic_DNA"/>
</dbReference>
<protein>
    <submittedName>
        <fullName evidence="5">6-bladed beta-propeller</fullName>
    </submittedName>
</protein>
<dbReference type="Proteomes" id="UP000481616">
    <property type="component" value="Unassembled WGS sequence"/>
</dbReference>
<evidence type="ECO:0000313" key="9">
    <source>
        <dbReference type="Proteomes" id="UP000283678"/>
    </source>
</evidence>
<proteinExistence type="predicted"/>
<dbReference type="Proteomes" id="UP000283678">
    <property type="component" value="Unassembled WGS sequence"/>
</dbReference>
<reference evidence="7 9" key="1">
    <citation type="submission" date="2018-08" db="EMBL/GenBank/DDBJ databases">
        <title>A genome reference for cultivated species of the human gut microbiota.</title>
        <authorList>
            <person name="Zou Y."/>
            <person name="Xue W."/>
            <person name="Luo G."/>
        </authorList>
    </citation>
    <scope>NUCLEOTIDE SEQUENCE [LARGE SCALE GENOMIC DNA]</scope>
    <source>
        <strain evidence="7 9">AF14-1AC</strain>
    </source>
</reference>
<dbReference type="RefSeq" id="WP_007842725.1">
    <property type="nucleotide sequence ID" value="NZ_BAABYF010000001.1"/>
</dbReference>
<dbReference type="EMBL" id="JAWDEV010000007">
    <property type="protein sequence ID" value="MDU0270032.1"/>
    <property type="molecule type" value="Genomic_DNA"/>
</dbReference>
<evidence type="ECO:0000313" key="6">
    <source>
        <dbReference type="EMBL" id="MDU0270032.1"/>
    </source>
</evidence>
<name>A0A076IKA7_9BACT</name>
<sequence length="400" mass="45055">MKQWHLFCLLPLMAACDSGHSGSGELISVDLRQGIDHPSMLNLQDEVESVEYIPLETTDDPASLLDGVSEYALTSKYIYVSPVKEQRIVQFDRKGHFIKTLIPFGQGPGEFSNFLAGIQADEENNRLYLFSANQIGVYTLEGEFIQNLNHDYQIVYQRKVEQDCFASVAFPYIPFRSGSYGLGIFTEQGDTIAVKNDFTSPLVPPEKAGFTIGIAATYSGKQQSLLFKTGCNDTVFRISDHKIMPACVLNLQNSDQEIIRCLDATDFSSLHQKFGGNKDIFVSDLFETPRSYYFRCRYDGGHYVVSVDKETGKILAEQCEQPEDIFKLSDANLLFGMLGTRSYRSFPVWGRMEKDGLVQVVIPYELSLYEKGSTLTVPDELKKINVDSNPIFIVYKLREG</sequence>
<dbReference type="InterPro" id="IPR011042">
    <property type="entry name" value="6-blade_b-propeller_TolB-like"/>
</dbReference>
<evidence type="ECO:0000313" key="5">
    <source>
        <dbReference type="EMBL" id="KAA5408224.1"/>
    </source>
</evidence>
<dbReference type="eggNOG" id="COG3391">
    <property type="taxonomic scope" value="Bacteria"/>
</dbReference>
<accession>A0A076IKA7</accession>
<reference evidence="11 12" key="2">
    <citation type="journal article" date="2019" name="Nat. Med.">
        <title>A library of human gut bacterial isolates paired with longitudinal multiomics data enables mechanistic microbiome research.</title>
        <authorList>
            <person name="Poyet M."/>
            <person name="Groussin M."/>
            <person name="Gibbons S.M."/>
            <person name="Avila-Pacheco J."/>
            <person name="Jiang X."/>
            <person name="Kearney S.M."/>
            <person name="Perrotta A.R."/>
            <person name="Berdy B."/>
            <person name="Zhao S."/>
            <person name="Lieberman T.D."/>
            <person name="Swanson P.K."/>
            <person name="Smith M."/>
            <person name="Roesemann S."/>
            <person name="Alexander J.E."/>
            <person name="Rich S.A."/>
            <person name="Livny J."/>
            <person name="Vlamakis H."/>
            <person name="Clish C."/>
            <person name="Bullock K."/>
            <person name="Deik A."/>
            <person name="Scott J."/>
            <person name="Pierce K.A."/>
            <person name="Xavier R.J."/>
            <person name="Alm E.J."/>
        </authorList>
    </citation>
    <scope>NUCLEOTIDE SEQUENCE [LARGE SCALE GENOMIC DNA]</scope>
    <source>
        <strain evidence="4 13">BIOML-A1</strain>
        <strain evidence="1 14">BIOML-A25</strain>
        <strain evidence="5 12">BIOML-A4</strain>
        <strain evidence="2 11">BIOML-A5</strain>
        <strain evidence="3">BIOML-A8</strain>
    </source>
</reference>
<evidence type="ECO:0000313" key="8">
    <source>
        <dbReference type="EMBL" id="TDB07224.1"/>
    </source>
</evidence>
<dbReference type="Pfam" id="PF17170">
    <property type="entry name" value="DUF5128"/>
    <property type="match status" value="1"/>
</dbReference>
<evidence type="ECO:0000313" key="14">
    <source>
        <dbReference type="Proteomes" id="UP000481700"/>
    </source>
</evidence>
<dbReference type="EMBL" id="VVZV01000001">
    <property type="protein sequence ID" value="KAA5325001.1"/>
    <property type="molecule type" value="Genomic_DNA"/>
</dbReference>
<dbReference type="Proteomes" id="UP000347681">
    <property type="component" value="Unassembled WGS sequence"/>
</dbReference>
<evidence type="ECO:0000313" key="3">
    <source>
        <dbReference type="EMBL" id="KAA5388324.1"/>
    </source>
</evidence>
<dbReference type="EMBL" id="VVZE01000001">
    <property type="protein sequence ID" value="KAA5388324.1"/>
    <property type="molecule type" value="Genomic_DNA"/>
</dbReference>